<comment type="caution">
    <text evidence="1">The sequence shown here is derived from an EMBL/GenBank/DDBJ whole genome shotgun (WGS) entry which is preliminary data.</text>
</comment>
<accession>A0A6I3L1V1</accession>
<protein>
    <submittedName>
        <fullName evidence="1">Uncharacterized protein</fullName>
    </submittedName>
</protein>
<evidence type="ECO:0000313" key="1">
    <source>
        <dbReference type="EMBL" id="MTE16983.1"/>
    </source>
</evidence>
<reference evidence="1 2" key="1">
    <citation type="submission" date="2019-11" db="EMBL/GenBank/DDBJ databases">
        <title>Nocardia sp. nov. CT2-14 isolated from soil.</title>
        <authorList>
            <person name="Kanchanasin P."/>
            <person name="Tanasupawat S."/>
            <person name="Yuki M."/>
            <person name="Kudo T."/>
        </authorList>
    </citation>
    <scope>NUCLEOTIDE SEQUENCE [LARGE SCALE GENOMIC DNA]</scope>
    <source>
        <strain evidence="1 2">CT2-14</strain>
    </source>
</reference>
<evidence type="ECO:0000313" key="2">
    <source>
        <dbReference type="Proteomes" id="UP000432464"/>
    </source>
</evidence>
<keyword evidence="2" id="KW-1185">Reference proteome</keyword>
<sequence length="46" mass="5078">MPHTLSWKYLGIDPPEEPEDVRRLIVRVTPQKVTGFAGAGSTDSPQ</sequence>
<dbReference type="Proteomes" id="UP000432464">
    <property type="component" value="Unassembled WGS sequence"/>
</dbReference>
<dbReference type="AlphaFoldDB" id="A0A6I3L1V1"/>
<organism evidence="1 2">
    <name type="scientific">Nocardia aurantiaca</name>
    <dbReference type="NCBI Taxonomy" id="2675850"/>
    <lineage>
        <taxon>Bacteria</taxon>
        <taxon>Bacillati</taxon>
        <taxon>Actinomycetota</taxon>
        <taxon>Actinomycetes</taxon>
        <taxon>Mycobacteriales</taxon>
        <taxon>Nocardiaceae</taxon>
        <taxon>Nocardia</taxon>
    </lineage>
</organism>
<dbReference type="RefSeq" id="WP_154791412.1">
    <property type="nucleotide sequence ID" value="NZ_WMBB01000018.1"/>
</dbReference>
<proteinExistence type="predicted"/>
<name>A0A6I3L1V1_9NOCA</name>
<gene>
    <name evidence="1" type="ORF">GLP40_30115</name>
</gene>
<dbReference type="EMBL" id="WMBB01000018">
    <property type="protein sequence ID" value="MTE16983.1"/>
    <property type="molecule type" value="Genomic_DNA"/>
</dbReference>